<feature type="domain" description="NOMO-like N-terminal beta-sandwich" evidence="1">
    <location>
        <begin position="41"/>
        <end position="69"/>
    </location>
</feature>
<protein>
    <submittedName>
        <fullName evidence="2">(rape) hypothetical protein</fullName>
    </submittedName>
</protein>
<accession>A0A816P088</accession>
<dbReference type="AlphaFoldDB" id="A0A816P088"/>
<gene>
    <name evidence="2" type="ORF">DARMORV10_A09P25680.1</name>
</gene>
<dbReference type="EMBL" id="HG994363">
    <property type="protein sequence ID" value="CAF2042403.1"/>
    <property type="molecule type" value="Genomic_DNA"/>
</dbReference>
<evidence type="ECO:0000259" key="1">
    <source>
        <dbReference type="Pfam" id="PF22898"/>
    </source>
</evidence>
<organism evidence="2">
    <name type="scientific">Brassica napus</name>
    <name type="common">Rape</name>
    <dbReference type="NCBI Taxonomy" id="3708"/>
    <lineage>
        <taxon>Eukaryota</taxon>
        <taxon>Viridiplantae</taxon>
        <taxon>Streptophyta</taxon>
        <taxon>Embryophyta</taxon>
        <taxon>Tracheophyta</taxon>
        <taxon>Spermatophyta</taxon>
        <taxon>Magnoliopsida</taxon>
        <taxon>eudicotyledons</taxon>
        <taxon>Gunneridae</taxon>
        <taxon>Pentapetalae</taxon>
        <taxon>rosids</taxon>
        <taxon>malvids</taxon>
        <taxon>Brassicales</taxon>
        <taxon>Brassicaceae</taxon>
        <taxon>Brassiceae</taxon>
        <taxon>Brassica</taxon>
    </lineage>
</organism>
<dbReference type="InterPro" id="IPR055075">
    <property type="entry name" value="NOMO-like_N"/>
</dbReference>
<dbReference type="Pfam" id="PF22898">
    <property type="entry name" value="NOMO1-like_1st"/>
    <property type="match status" value="1"/>
</dbReference>
<dbReference type="Proteomes" id="UP001295469">
    <property type="component" value="Chromosome A09"/>
</dbReference>
<reference evidence="2" key="1">
    <citation type="submission" date="2021-01" db="EMBL/GenBank/DDBJ databases">
        <authorList>
            <consortium name="Genoscope - CEA"/>
            <person name="William W."/>
        </authorList>
    </citation>
    <scope>NUCLEOTIDE SEQUENCE</scope>
</reference>
<feature type="non-terminal residue" evidence="2">
    <location>
        <position position="71"/>
    </location>
</feature>
<name>A0A816P088_BRANA</name>
<proteinExistence type="predicted"/>
<evidence type="ECO:0000313" key="2">
    <source>
        <dbReference type="EMBL" id="CAF2042403.1"/>
    </source>
</evidence>
<sequence>RRVRLWSALGKEQIGNLIILTSRRWIDEGQYTVSLMATISSVYDKGSFILKINGPEGWSWNPDKVYLKCGG</sequence>